<evidence type="ECO:0000256" key="2">
    <source>
        <dbReference type="ARBA" id="ARBA00022803"/>
    </source>
</evidence>
<dbReference type="Gene3D" id="1.25.40.10">
    <property type="entry name" value="Tetratricopeptide repeat domain"/>
    <property type="match status" value="2"/>
</dbReference>
<dbReference type="Pfam" id="PF13424">
    <property type="entry name" value="TPR_12"/>
    <property type="match status" value="3"/>
</dbReference>
<evidence type="ECO:0000313" key="7">
    <source>
        <dbReference type="Proteomes" id="UP000663836"/>
    </source>
</evidence>
<dbReference type="Gene3D" id="3.90.176.10">
    <property type="entry name" value="Toxin ADP-ribosyltransferase, Chain A, domain 1"/>
    <property type="match status" value="1"/>
</dbReference>
<dbReference type="Proteomes" id="UP000663836">
    <property type="component" value="Unassembled WGS sequence"/>
</dbReference>
<protein>
    <recommendedName>
        <fullName evidence="4">ADP ribosyltransferase domain-containing protein</fullName>
    </recommendedName>
</protein>
<feature type="repeat" description="TPR" evidence="3">
    <location>
        <begin position="309"/>
        <end position="342"/>
    </location>
</feature>
<dbReference type="InterPro" id="IPR003540">
    <property type="entry name" value="ADP-ribosyltransferase"/>
</dbReference>
<dbReference type="Pfam" id="PF00515">
    <property type="entry name" value="TPR_1"/>
    <property type="match status" value="1"/>
</dbReference>
<dbReference type="Pfam" id="PF03496">
    <property type="entry name" value="ADPrib_exo_Tox"/>
    <property type="match status" value="1"/>
</dbReference>
<dbReference type="SUPFAM" id="SSF48452">
    <property type="entry name" value="TPR-like"/>
    <property type="match status" value="2"/>
</dbReference>
<evidence type="ECO:0000256" key="3">
    <source>
        <dbReference type="PROSITE-ProRule" id="PRU00339"/>
    </source>
</evidence>
<dbReference type="GO" id="GO:0005576">
    <property type="term" value="C:extracellular region"/>
    <property type="evidence" value="ECO:0007669"/>
    <property type="project" value="InterPro"/>
</dbReference>
<reference evidence="6" key="1">
    <citation type="submission" date="2021-02" db="EMBL/GenBank/DDBJ databases">
        <authorList>
            <person name="Nowell W R."/>
        </authorList>
    </citation>
    <scope>NUCLEOTIDE SEQUENCE</scope>
</reference>
<feature type="repeat" description="TPR" evidence="3">
    <location>
        <begin position="395"/>
        <end position="428"/>
    </location>
</feature>
<dbReference type="PROSITE" id="PS50005">
    <property type="entry name" value="TPR"/>
    <property type="match status" value="5"/>
</dbReference>
<feature type="repeat" description="TPR" evidence="3">
    <location>
        <begin position="351"/>
        <end position="384"/>
    </location>
</feature>
<comment type="caution">
    <text evidence="6">The sequence shown here is derived from an EMBL/GenBank/DDBJ whole genome shotgun (WGS) entry which is preliminary data.</text>
</comment>
<gene>
    <name evidence="6" type="ORF">JBS370_LOCUS17361</name>
    <name evidence="5" type="ORF">ZHD862_LOCUS13325</name>
</gene>
<evidence type="ECO:0000313" key="6">
    <source>
        <dbReference type="EMBL" id="CAF3836119.1"/>
    </source>
</evidence>
<feature type="repeat" description="TPR" evidence="3">
    <location>
        <begin position="267"/>
        <end position="300"/>
    </location>
</feature>
<evidence type="ECO:0000256" key="1">
    <source>
        <dbReference type="ARBA" id="ARBA00022737"/>
    </source>
</evidence>
<dbReference type="PROSITE" id="PS51996">
    <property type="entry name" value="TR_MART"/>
    <property type="match status" value="1"/>
</dbReference>
<dbReference type="SMART" id="SM00028">
    <property type="entry name" value="TPR"/>
    <property type="match status" value="6"/>
</dbReference>
<dbReference type="PANTHER" id="PTHR45641:SF1">
    <property type="entry name" value="AAA+ ATPASE DOMAIN-CONTAINING PROTEIN"/>
    <property type="match status" value="1"/>
</dbReference>
<dbReference type="AlphaFoldDB" id="A0A819DKG6"/>
<dbReference type="InterPro" id="IPR019734">
    <property type="entry name" value="TPR_rpt"/>
</dbReference>
<name>A0A819DKG6_9BILA</name>
<evidence type="ECO:0000313" key="5">
    <source>
        <dbReference type="EMBL" id="CAF1016862.1"/>
    </source>
</evidence>
<keyword evidence="1" id="KW-0677">Repeat</keyword>
<accession>A0A819DKG6</accession>
<keyword evidence="2 3" id="KW-0802">TPR repeat</keyword>
<dbReference type="PANTHER" id="PTHR45641">
    <property type="entry name" value="TETRATRICOPEPTIDE REPEAT PROTEIN (AFU_ORTHOLOGUE AFUA_6G03870)"/>
    <property type="match status" value="1"/>
</dbReference>
<organism evidence="6 7">
    <name type="scientific">Rotaria sordida</name>
    <dbReference type="NCBI Taxonomy" id="392033"/>
    <lineage>
        <taxon>Eukaryota</taxon>
        <taxon>Metazoa</taxon>
        <taxon>Spiralia</taxon>
        <taxon>Gnathifera</taxon>
        <taxon>Rotifera</taxon>
        <taxon>Eurotatoria</taxon>
        <taxon>Bdelloidea</taxon>
        <taxon>Philodinida</taxon>
        <taxon>Philodinidae</taxon>
        <taxon>Rotaria</taxon>
    </lineage>
</organism>
<dbReference type="InterPro" id="IPR011990">
    <property type="entry name" value="TPR-like_helical_dom_sf"/>
</dbReference>
<dbReference type="EMBL" id="CAJOBD010001850">
    <property type="protein sequence ID" value="CAF3836119.1"/>
    <property type="molecule type" value="Genomic_DNA"/>
</dbReference>
<feature type="repeat" description="TPR" evidence="3">
    <location>
        <begin position="479"/>
        <end position="512"/>
    </location>
</feature>
<sequence length="577" mass="66736">MCDNRDDRAKQDLIDACRTRYKDDIYEQNRITEFEQTYTAGQAIYWYTKDSFLYRCLNRAFRTLDIDIIYRFRFIIAELHGQLASLMRPSTSDLVVYRGQIISTKDMEIIERYQGKGFIAMNTFLSTSESPSHATGYSSVNMDIPEGLESVLFRIEVHQTRQPFANIDKLSAMPKEKEILFSTGAVFRIDKVENYGVGYDVHLTSTTEIEERFDALFQHYLDEIGTKSTLATLGTFLMMKGDYNQAEHYFQFLIDENGLELDNDGRIICYMNLGRIYDEKGEYERALNYYYQVLTMQQSTLPKDHITFSTTYNNIGTVQMAQEQYKEAIENFQHSLDIDLSHQNIDPIITATTYNNMAQAYAEMRDYSKAIEHSEKSLKIELESNRDTMKHPSIAIEYHNLGVLYEEMNQHEKAIDYYEKAITIQKASLPPEHPSTIITESRSANAYFQSGQRQLGLKKYLKVLDTKLKQRPLNFPSLAKSYLNLGVMYKDLGRLNEAEENLKKSLHICKHHLTNHHTDMATTYHMLGDIYDGMANDDQYNELVQGILESMAKVHEATGNMSLAEKCRQKKAAIVNT</sequence>
<feature type="domain" description="ADP ribosyltransferase" evidence="4">
    <location>
        <begin position="86"/>
        <end position="194"/>
    </location>
</feature>
<dbReference type="PROSITE" id="PS50293">
    <property type="entry name" value="TPR_REGION"/>
    <property type="match status" value="1"/>
</dbReference>
<dbReference type="Proteomes" id="UP000663864">
    <property type="component" value="Unassembled WGS sequence"/>
</dbReference>
<dbReference type="SUPFAM" id="SSF56399">
    <property type="entry name" value="ADP-ribosylation"/>
    <property type="match status" value="1"/>
</dbReference>
<evidence type="ECO:0000259" key="4">
    <source>
        <dbReference type="Pfam" id="PF03496"/>
    </source>
</evidence>
<dbReference type="EMBL" id="CAJNOT010000545">
    <property type="protein sequence ID" value="CAF1016862.1"/>
    <property type="molecule type" value="Genomic_DNA"/>
</dbReference>
<proteinExistence type="predicted"/>